<accession>A0A1G9JFM5</accession>
<keyword evidence="12" id="KW-1185">Reference proteome</keyword>
<dbReference type="RefSeq" id="WP_089727006.1">
    <property type="nucleotide sequence ID" value="NZ_FNGI01000003.1"/>
</dbReference>
<dbReference type="Proteomes" id="UP000198654">
    <property type="component" value="Unassembled WGS sequence"/>
</dbReference>
<protein>
    <recommendedName>
        <fullName evidence="8">Ancillary SecYEG translocon subunit</fullName>
    </recommendedName>
</protein>
<comment type="similarity">
    <text evidence="7">Belongs to the YfgM family.</text>
</comment>
<keyword evidence="4 9" id="KW-1133">Transmembrane helix</keyword>
<comment type="subcellular location">
    <subcellularLocation>
        <location evidence="1">Cell membrane</location>
        <topology evidence="1">Single-pass type II membrane protein</topology>
    </subcellularLocation>
</comment>
<dbReference type="STRING" id="119000.SAMN05661010_01434"/>
<proteinExistence type="inferred from homology"/>
<keyword evidence="3 9" id="KW-0812">Transmembrane</keyword>
<evidence type="ECO:0000256" key="7">
    <source>
        <dbReference type="ARBA" id="ARBA00024197"/>
    </source>
</evidence>
<gene>
    <name evidence="11" type="ORF">SAMN05661010_01434</name>
</gene>
<sequence>MAELRTEEEQLEALKRWWKENGTSLIVGVVIAVVAVVGWKAWQSYQANQAEAASMRYQQLLTLASRPTLEGDALAEAQRLIGEISDTHGDTLYADLATLIEARVAIADGDLAAASGALEALIENTQRDYLKGLARLRLARLQLAEGDAEAALASLEAGVPDALGAQRADTRGDILLALGREDDAREAYQTALNLSQETGQPVYGVQLKLDNLGAEDATL</sequence>
<dbReference type="EMBL" id="FNGI01000003">
    <property type="protein sequence ID" value="SDL36006.1"/>
    <property type="molecule type" value="Genomic_DNA"/>
</dbReference>
<dbReference type="Pfam" id="PF09976">
    <property type="entry name" value="TPR_21"/>
    <property type="match status" value="1"/>
</dbReference>
<organism evidence="11 12">
    <name type="scientific">Modicisalibacter muralis</name>
    <dbReference type="NCBI Taxonomy" id="119000"/>
    <lineage>
        <taxon>Bacteria</taxon>
        <taxon>Pseudomonadati</taxon>
        <taxon>Pseudomonadota</taxon>
        <taxon>Gammaproteobacteria</taxon>
        <taxon>Oceanospirillales</taxon>
        <taxon>Halomonadaceae</taxon>
        <taxon>Modicisalibacter</taxon>
    </lineage>
</organism>
<feature type="domain" description="Ancillary SecYEG translocon subunit/Cell division coordinator CpoB TPR" evidence="10">
    <location>
        <begin position="15"/>
        <end position="213"/>
    </location>
</feature>
<evidence type="ECO:0000256" key="4">
    <source>
        <dbReference type="ARBA" id="ARBA00022989"/>
    </source>
</evidence>
<evidence type="ECO:0000256" key="8">
    <source>
        <dbReference type="ARBA" id="ARBA00024235"/>
    </source>
</evidence>
<evidence type="ECO:0000313" key="11">
    <source>
        <dbReference type="EMBL" id="SDL36006.1"/>
    </source>
</evidence>
<evidence type="ECO:0000256" key="2">
    <source>
        <dbReference type="ARBA" id="ARBA00022475"/>
    </source>
</evidence>
<keyword evidence="2" id="KW-1003">Cell membrane</keyword>
<dbReference type="PIRSF" id="PIRSF006170">
    <property type="entry name" value="YfgM"/>
    <property type="match status" value="1"/>
</dbReference>
<keyword evidence="5 9" id="KW-0472">Membrane</keyword>
<dbReference type="InterPro" id="IPR018704">
    <property type="entry name" value="SecYEG/CpoB_TPR"/>
</dbReference>
<evidence type="ECO:0000313" key="12">
    <source>
        <dbReference type="Proteomes" id="UP000198654"/>
    </source>
</evidence>
<dbReference type="GO" id="GO:0005886">
    <property type="term" value="C:plasma membrane"/>
    <property type="evidence" value="ECO:0007669"/>
    <property type="project" value="UniProtKB-SubCell"/>
</dbReference>
<dbReference type="SUPFAM" id="SSF48452">
    <property type="entry name" value="TPR-like"/>
    <property type="match status" value="1"/>
</dbReference>
<dbReference type="PANTHER" id="PTHR38035:SF1">
    <property type="entry name" value="ANCILLARY SECYEG TRANSLOCON SUBUNIT"/>
    <property type="match status" value="1"/>
</dbReference>
<dbReference type="OrthoDB" id="9789675at2"/>
<dbReference type="Gene3D" id="1.25.40.10">
    <property type="entry name" value="Tetratricopeptide repeat domain"/>
    <property type="match status" value="1"/>
</dbReference>
<reference evidence="11 12" key="1">
    <citation type="submission" date="2016-10" db="EMBL/GenBank/DDBJ databases">
        <authorList>
            <person name="de Groot N.N."/>
        </authorList>
    </citation>
    <scope>NUCLEOTIDE SEQUENCE [LARGE SCALE GENOMIC DNA]</scope>
    <source>
        <strain evidence="11 12">DSM 14789</strain>
    </source>
</reference>
<dbReference type="AlphaFoldDB" id="A0A1G9JFM5"/>
<name>A0A1G9JFM5_9GAMM</name>
<evidence type="ECO:0000256" key="3">
    <source>
        <dbReference type="ARBA" id="ARBA00022692"/>
    </source>
</evidence>
<dbReference type="GO" id="GO:0044877">
    <property type="term" value="F:protein-containing complex binding"/>
    <property type="evidence" value="ECO:0007669"/>
    <property type="project" value="InterPro"/>
</dbReference>
<dbReference type="InterPro" id="IPR011990">
    <property type="entry name" value="TPR-like_helical_dom_sf"/>
</dbReference>
<dbReference type="InterPro" id="IPR026039">
    <property type="entry name" value="YfgM"/>
</dbReference>
<evidence type="ECO:0000256" key="1">
    <source>
        <dbReference type="ARBA" id="ARBA00004401"/>
    </source>
</evidence>
<feature type="transmembrane region" description="Helical" evidence="9">
    <location>
        <begin position="21"/>
        <end position="42"/>
    </location>
</feature>
<evidence type="ECO:0000256" key="9">
    <source>
        <dbReference type="SAM" id="Phobius"/>
    </source>
</evidence>
<dbReference type="PANTHER" id="PTHR38035">
    <property type="entry name" value="UPF0070 PROTEIN YFGM"/>
    <property type="match status" value="1"/>
</dbReference>
<evidence type="ECO:0000259" key="10">
    <source>
        <dbReference type="Pfam" id="PF09976"/>
    </source>
</evidence>
<evidence type="ECO:0000256" key="6">
    <source>
        <dbReference type="ARBA" id="ARBA00023186"/>
    </source>
</evidence>
<evidence type="ECO:0000256" key="5">
    <source>
        <dbReference type="ARBA" id="ARBA00023136"/>
    </source>
</evidence>
<keyword evidence="6" id="KW-0143">Chaperone</keyword>